<sequence length="517" mass="54447">MKVTTPFTITAADSEARTITGQIVAFDTPANASTGKVMFKSGSLNPANVKLNLEHDSSRPIGKTLSMEFSPDGKSINATFKISKTTAGSDAIQEAIDGLRDGFSVEANAIDFGHNEDGTMVVNSAELVGVALTHNPAFNSARVSNVAATTAPEEVSEPSSDDSESPTPTEGDEVENTVTEAPAAETVEASQSVQAAAAPKPVNFIAARNPIVSPETYLMHQVKAARGSEESRAFIAAATASTDNPGLIPTRQLREVVNGLADNVRASIDSISNGTLPSAGLVFQIPKITVLPNVSQIDELDPVTPTVMESEFINVDVKSFKGSQTMSVELADRSDPLFFTELISNLSSQYARATNAYNSAQIIAGATKTATGYGTDITAAELLAWVSAGAVSVYSNTFKFADAIVVSPAMWGRIMSFNVDGRPIYNAIAPQNAAGNAQPRSLRGSVNGIDLWVDTALSGTGDDSMYVINRDAYTWYESPRLELRTNIISDGSIGILVYGYGATATKIAAGAYAFNKD</sequence>
<name>A0A6J5T5H3_9CAUD</name>
<proteinExistence type="predicted"/>
<gene>
    <name evidence="8" type="ORF">UFOVP1660_19</name>
</gene>
<evidence type="ECO:0000256" key="6">
    <source>
        <dbReference type="SAM" id="MobiDB-lite"/>
    </source>
</evidence>
<keyword evidence="3" id="KW-0378">Hydrolase</keyword>
<keyword evidence="4" id="KW-0118">Viral capsid assembly</keyword>
<dbReference type="GO" id="GO:0008233">
    <property type="term" value="F:peptidase activity"/>
    <property type="evidence" value="ECO:0007669"/>
    <property type="project" value="UniProtKB-KW"/>
</dbReference>
<evidence type="ECO:0000256" key="5">
    <source>
        <dbReference type="ARBA" id="ARBA00023045"/>
    </source>
</evidence>
<dbReference type="SUPFAM" id="SSF56563">
    <property type="entry name" value="Major capsid protein gp5"/>
    <property type="match status" value="1"/>
</dbReference>
<feature type="domain" description="Prohead serine protease" evidence="7">
    <location>
        <begin position="11"/>
        <end position="148"/>
    </location>
</feature>
<feature type="region of interest" description="Disordered" evidence="6">
    <location>
        <begin position="146"/>
        <end position="176"/>
    </location>
</feature>
<dbReference type="InterPro" id="IPR054613">
    <property type="entry name" value="Peptidase_S78_dom"/>
</dbReference>
<accession>A0A6J5T5H3</accession>
<dbReference type="Pfam" id="PF04586">
    <property type="entry name" value="Peptidase_S78"/>
    <property type="match status" value="1"/>
</dbReference>
<feature type="compositionally biased region" description="Acidic residues" evidence="6">
    <location>
        <begin position="154"/>
        <end position="175"/>
    </location>
</feature>
<organism evidence="8">
    <name type="scientific">uncultured Caudovirales phage</name>
    <dbReference type="NCBI Taxonomy" id="2100421"/>
    <lineage>
        <taxon>Viruses</taxon>
        <taxon>Duplodnaviria</taxon>
        <taxon>Heunggongvirae</taxon>
        <taxon>Uroviricota</taxon>
        <taxon>Caudoviricetes</taxon>
        <taxon>Peduoviridae</taxon>
        <taxon>Maltschvirus</taxon>
        <taxon>Maltschvirus maltsch</taxon>
    </lineage>
</organism>
<evidence type="ECO:0000256" key="2">
    <source>
        <dbReference type="ARBA" id="ARBA00022670"/>
    </source>
</evidence>
<evidence type="ECO:0000256" key="4">
    <source>
        <dbReference type="ARBA" id="ARBA00022950"/>
    </source>
</evidence>
<dbReference type="EMBL" id="LR797524">
    <property type="protein sequence ID" value="CAB4222909.1"/>
    <property type="molecule type" value="Genomic_DNA"/>
</dbReference>
<keyword evidence="2 8" id="KW-0645">Protease</keyword>
<evidence type="ECO:0000256" key="3">
    <source>
        <dbReference type="ARBA" id="ARBA00022801"/>
    </source>
</evidence>
<keyword evidence="5" id="KW-1273">Viral capsid maturation</keyword>
<dbReference type="GO" id="GO:0006508">
    <property type="term" value="P:proteolysis"/>
    <property type="evidence" value="ECO:0007669"/>
    <property type="project" value="UniProtKB-KW"/>
</dbReference>
<evidence type="ECO:0000313" key="8">
    <source>
        <dbReference type="EMBL" id="CAB4222909.1"/>
    </source>
</evidence>
<evidence type="ECO:0000256" key="1">
    <source>
        <dbReference type="ARBA" id="ARBA00022612"/>
    </source>
</evidence>
<reference evidence="8" key="1">
    <citation type="submission" date="2020-05" db="EMBL/GenBank/DDBJ databases">
        <authorList>
            <person name="Chiriac C."/>
            <person name="Salcher M."/>
            <person name="Ghai R."/>
            <person name="Kavagutti S V."/>
        </authorList>
    </citation>
    <scope>NUCLEOTIDE SEQUENCE</scope>
</reference>
<keyword evidence="1" id="KW-1188">Viral release from host cell</keyword>
<dbReference type="GO" id="GO:0046797">
    <property type="term" value="P:viral procapsid maturation"/>
    <property type="evidence" value="ECO:0007669"/>
    <property type="project" value="UniProtKB-KW"/>
</dbReference>
<evidence type="ECO:0000259" key="7">
    <source>
        <dbReference type="Pfam" id="PF04586"/>
    </source>
</evidence>
<protein>
    <submittedName>
        <fullName evidence="8">Prohead protease</fullName>
    </submittedName>
</protein>